<accession>A0A5R8YWG9</accession>
<protein>
    <submittedName>
        <fullName evidence="2">Lanthionine synthetase</fullName>
    </submittedName>
</protein>
<reference evidence="2" key="1">
    <citation type="submission" date="2019-05" db="EMBL/GenBank/DDBJ databases">
        <title>Isolation, diversity and antifungal activity of Actinobacteria from wheat.</title>
        <authorList>
            <person name="Yu B."/>
        </authorList>
    </citation>
    <scope>NUCLEOTIDE SEQUENCE [LARGE SCALE GENOMIC DNA]</scope>
    <source>
        <strain evidence="2">NEAU-HEGS1-5</strain>
    </source>
</reference>
<dbReference type="PRINTS" id="PR01955">
    <property type="entry name" value="LANCFRANKIA"/>
</dbReference>
<gene>
    <name evidence="2" type="ORF">FED44_19995</name>
</gene>
<name>A0A5R8YWG9_9ACTN</name>
<sequence length="416" mass="43690">MTTDPLEVAVHVADRLARPEDSGLRAGESWWPQSLAHGAPGVALLHVELAAHGAAPWDRVHAWLCAATWATVTGGPDSHLYYGAPAVAHVVACAADHQPGAYRRALDALNRQITADALSRARAGHARIDADTLPTLSEFDVIRGLSGIGAYLLRRDPGGAALTAVLEYLVRLTEPITVDGETLPGWWAQVGPSGRSDPALPGGHANHGMAHGVGGPLALLALAALHGVTVTGHHDAIARILTWLDQWRTHNGWPYWVTRPQLHAGQLMATPVRRPSWCYGTVGLARAQQLAALATGDSTRRRHAENALLRAVTDPMHLLAATDDSLCHGRAGFAHLALRAAADAAPDPGVQLRAAALRLLEVMHPPGTDAKDTAGQLLTLAGPEFLEGTAGIALTFAATASPSGPVTGWDTCLLIS</sequence>
<dbReference type="InterPro" id="IPR033889">
    <property type="entry name" value="LanC"/>
</dbReference>
<keyword evidence="3" id="KW-1185">Reference proteome</keyword>
<dbReference type="Gene3D" id="1.50.10.20">
    <property type="match status" value="1"/>
</dbReference>
<proteinExistence type="predicted"/>
<evidence type="ECO:0000313" key="2">
    <source>
        <dbReference type="EMBL" id="TLP57848.1"/>
    </source>
</evidence>
<comment type="caution">
    <text evidence="2">The sequence shown here is derived from an EMBL/GenBank/DDBJ whole genome shotgun (WGS) entry which is preliminary data.</text>
</comment>
<organism evidence="2 3">
    <name type="scientific">Microbispora triticiradicis</name>
    <dbReference type="NCBI Taxonomy" id="2200763"/>
    <lineage>
        <taxon>Bacteria</taxon>
        <taxon>Bacillati</taxon>
        <taxon>Actinomycetota</taxon>
        <taxon>Actinomycetes</taxon>
        <taxon>Streptosporangiales</taxon>
        <taxon>Streptosporangiaceae</taxon>
        <taxon>Microbispora</taxon>
    </lineage>
</organism>
<evidence type="ECO:0000256" key="1">
    <source>
        <dbReference type="PIRSR" id="PIRSR607822-1"/>
    </source>
</evidence>
<dbReference type="PRINTS" id="PR01950">
    <property type="entry name" value="LANCSUPER"/>
</dbReference>
<keyword evidence="1" id="KW-0479">Metal-binding</keyword>
<feature type="binding site" evidence="1">
    <location>
        <position position="328"/>
    </location>
    <ligand>
        <name>Zn(2+)</name>
        <dbReference type="ChEBI" id="CHEBI:29105"/>
    </ligand>
</feature>
<feature type="binding site" evidence="1">
    <location>
        <position position="327"/>
    </location>
    <ligand>
        <name>Zn(2+)</name>
        <dbReference type="ChEBI" id="CHEBI:29105"/>
    </ligand>
</feature>
<dbReference type="AlphaFoldDB" id="A0A5R8YWG9"/>
<dbReference type="GO" id="GO:0046872">
    <property type="term" value="F:metal ion binding"/>
    <property type="evidence" value="ECO:0007669"/>
    <property type="project" value="UniProtKB-KW"/>
</dbReference>
<keyword evidence="1" id="KW-0862">Zinc</keyword>
<dbReference type="SUPFAM" id="SSF158745">
    <property type="entry name" value="LanC-like"/>
    <property type="match status" value="1"/>
</dbReference>
<dbReference type="InterPro" id="IPR007822">
    <property type="entry name" value="LANC-like"/>
</dbReference>
<dbReference type="EMBL" id="VANP01000007">
    <property type="protein sequence ID" value="TLP57848.1"/>
    <property type="molecule type" value="Genomic_DNA"/>
</dbReference>
<evidence type="ECO:0000313" key="3">
    <source>
        <dbReference type="Proteomes" id="UP000309033"/>
    </source>
</evidence>
<dbReference type="GO" id="GO:0031179">
    <property type="term" value="P:peptide modification"/>
    <property type="evidence" value="ECO:0007669"/>
    <property type="project" value="InterPro"/>
</dbReference>
<dbReference type="SMART" id="SM01260">
    <property type="entry name" value="LANC_like"/>
    <property type="match status" value="1"/>
</dbReference>
<dbReference type="OrthoDB" id="1882482at2"/>
<dbReference type="Proteomes" id="UP000309033">
    <property type="component" value="Unassembled WGS sequence"/>
</dbReference>
<dbReference type="Pfam" id="PF05147">
    <property type="entry name" value="LANC_like"/>
    <property type="match status" value="1"/>
</dbReference>
<feature type="binding site" evidence="1">
    <location>
        <position position="278"/>
    </location>
    <ligand>
        <name>Zn(2+)</name>
        <dbReference type="ChEBI" id="CHEBI:29105"/>
    </ligand>
</feature>
<dbReference type="CDD" id="cd04793">
    <property type="entry name" value="LanC"/>
    <property type="match status" value="1"/>
</dbReference>